<gene>
    <name evidence="2" type="ORF">GIY23_18260</name>
</gene>
<evidence type="ECO:0000256" key="1">
    <source>
        <dbReference type="SAM" id="Phobius"/>
    </source>
</evidence>
<protein>
    <submittedName>
        <fullName evidence="2">Uncharacterized protein</fullName>
    </submittedName>
</protein>
<accession>A0A5Q3QI66</accession>
<sequence length="61" mass="6507">MQPLLHITFTGKGFAVFLGVILTVIATIGIVWLVFGTTPAILLAIGLTLLIQGIKALVRFD</sequence>
<proteinExistence type="predicted"/>
<keyword evidence="1" id="KW-1133">Transmembrane helix</keyword>
<keyword evidence="1" id="KW-0812">Transmembrane</keyword>
<dbReference type="AlphaFoldDB" id="A0A5Q3QI66"/>
<keyword evidence="3" id="KW-1185">Reference proteome</keyword>
<name>A0A5Q3QI66_9PSEU</name>
<evidence type="ECO:0000313" key="3">
    <source>
        <dbReference type="Proteomes" id="UP000371041"/>
    </source>
</evidence>
<evidence type="ECO:0000313" key="2">
    <source>
        <dbReference type="EMBL" id="QGK71205.1"/>
    </source>
</evidence>
<organism evidence="2 3">
    <name type="scientific">Allosaccharopolyspora coralli</name>
    <dbReference type="NCBI Taxonomy" id="2665642"/>
    <lineage>
        <taxon>Bacteria</taxon>
        <taxon>Bacillati</taxon>
        <taxon>Actinomycetota</taxon>
        <taxon>Actinomycetes</taxon>
        <taxon>Pseudonocardiales</taxon>
        <taxon>Pseudonocardiaceae</taxon>
        <taxon>Allosaccharopolyspora</taxon>
    </lineage>
</organism>
<dbReference type="KEGG" id="sace:GIY23_18260"/>
<keyword evidence="1" id="KW-0472">Membrane</keyword>
<reference evidence="3" key="1">
    <citation type="submission" date="2019-11" db="EMBL/GenBank/DDBJ databases">
        <title>The complete genome sequence of Saccharopolyspora sp. E2A.</title>
        <authorList>
            <person name="Zhang G."/>
        </authorList>
    </citation>
    <scope>NUCLEOTIDE SEQUENCE [LARGE SCALE GENOMIC DNA]</scope>
    <source>
        <strain evidence="3">E2A</strain>
    </source>
</reference>
<dbReference type="RefSeq" id="WP_154077781.1">
    <property type="nucleotide sequence ID" value="NZ_CP045929.1"/>
</dbReference>
<dbReference type="EMBL" id="CP045929">
    <property type="protein sequence ID" value="QGK71205.1"/>
    <property type="molecule type" value="Genomic_DNA"/>
</dbReference>
<feature type="transmembrane region" description="Helical" evidence="1">
    <location>
        <begin position="40"/>
        <end position="58"/>
    </location>
</feature>
<dbReference type="Proteomes" id="UP000371041">
    <property type="component" value="Chromosome"/>
</dbReference>
<feature type="transmembrane region" description="Helical" evidence="1">
    <location>
        <begin position="12"/>
        <end position="34"/>
    </location>
</feature>